<evidence type="ECO:0000313" key="2">
    <source>
        <dbReference type="Proteomes" id="UP000467841"/>
    </source>
</evidence>
<evidence type="ECO:0000313" key="1">
    <source>
        <dbReference type="EMBL" id="CAA7035452.1"/>
    </source>
</evidence>
<reference evidence="1" key="1">
    <citation type="submission" date="2020-01" db="EMBL/GenBank/DDBJ databases">
        <authorList>
            <person name="Mishra B."/>
        </authorList>
    </citation>
    <scope>NUCLEOTIDE SEQUENCE [LARGE SCALE GENOMIC DNA]</scope>
</reference>
<keyword evidence="2" id="KW-1185">Reference proteome</keyword>
<dbReference type="Proteomes" id="UP000467841">
    <property type="component" value="Unassembled WGS sequence"/>
</dbReference>
<protein>
    <submittedName>
        <fullName evidence="1">Uncharacterized protein</fullName>
    </submittedName>
</protein>
<dbReference type="EMBL" id="CACVBM020001158">
    <property type="protein sequence ID" value="CAA7035452.1"/>
    <property type="molecule type" value="Genomic_DNA"/>
</dbReference>
<dbReference type="AlphaFoldDB" id="A0A6D2J676"/>
<gene>
    <name evidence="1" type="ORF">MERR_LOCUS22687</name>
</gene>
<comment type="caution">
    <text evidence="1">The sequence shown here is derived from an EMBL/GenBank/DDBJ whole genome shotgun (WGS) entry which is preliminary data.</text>
</comment>
<proteinExistence type="predicted"/>
<name>A0A6D2J676_9BRAS</name>
<accession>A0A6D2J676</accession>
<dbReference type="OrthoDB" id="10515856at2759"/>
<organism evidence="1 2">
    <name type="scientific">Microthlaspi erraticum</name>
    <dbReference type="NCBI Taxonomy" id="1685480"/>
    <lineage>
        <taxon>Eukaryota</taxon>
        <taxon>Viridiplantae</taxon>
        <taxon>Streptophyta</taxon>
        <taxon>Embryophyta</taxon>
        <taxon>Tracheophyta</taxon>
        <taxon>Spermatophyta</taxon>
        <taxon>Magnoliopsida</taxon>
        <taxon>eudicotyledons</taxon>
        <taxon>Gunneridae</taxon>
        <taxon>Pentapetalae</taxon>
        <taxon>rosids</taxon>
        <taxon>malvids</taxon>
        <taxon>Brassicales</taxon>
        <taxon>Brassicaceae</taxon>
        <taxon>Coluteocarpeae</taxon>
        <taxon>Microthlaspi</taxon>
    </lineage>
</organism>
<sequence>MRVKHGNVICVIRWGLIELRAGKVTIYCIDPSTFVLNPLIPELDEFQRISNEQRERYNTAEELCLTSCWPMTRIDV</sequence>